<evidence type="ECO:0000313" key="2">
    <source>
        <dbReference type="Proteomes" id="UP000774326"/>
    </source>
</evidence>
<reference evidence="1" key="1">
    <citation type="journal article" date="2021" name="Open Biol.">
        <title>Shared evolutionary footprints suggest mitochondrial oxidative damage underlies multiple complex I losses in fungi.</title>
        <authorList>
            <person name="Schikora-Tamarit M.A."/>
            <person name="Marcet-Houben M."/>
            <person name="Nosek J."/>
            <person name="Gabaldon T."/>
        </authorList>
    </citation>
    <scope>NUCLEOTIDE SEQUENCE</scope>
    <source>
        <strain evidence="1">CBS2887</strain>
    </source>
</reference>
<proteinExistence type="predicted"/>
<sequence length="119" mass="13469">MVFKIVGCSEPAAAVPSLGTELKSDKVVAFAFDGLMIIDLLVSLSNIQKKLSWYVRECVFNVLNVEFQMVLMQTSTGLINAPMFMGLSVGWDSSKERYSWWLDHSRRSGLFYTIYLNSE</sequence>
<dbReference type="EMBL" id="JAEUBG010001067">
    <property type="protein sequence ID" value="KAH3686963.1"/>
    <property type="molecule type" value="Genomic_DNA"/>
</dbReference>
<accession>A0A9P8Q9T9</accession>
<comment type="caution">
    <text evidence="1">The sequence shown here is derived from an EMBL/GenBank/DDBJ whole genome shotgun (WGS) entry which is preliminary data.</text>
</comment>
<organism evidence="1 2">
    <name type="scientific">Wickerhamomyces pijperi</name>
    <name type="common">Yeast</name>
    <name type="synonym">Pichia pijperi</name>
    <dbReference type="NCBI Taxonomy" id="599730"/>
    <lineage>
        <taxon>Eukaryota</taxon>
        <taxon>Fungi</taxon>
        <taxon>Dikarya</taxon>
        <taxon>Ascomycota</taxon>
        <taxon>Saccharomycotina</taxon>
        <taxon>Saccharomycetes</taxon>
        <taxon>Phaffomycetales</taxon>
        <taxon>Wickerhamomycetaceae</taxon>
        <taxon>Wickerhamomyces</taxon>
    </lineage>
</organism>
<reference evidence="1" key="2">
    <citation type="submission" date="2021-01" db="EMBL/GenBank/DDBJ databases">
        <authorList>
            <person name="Schikora-Tamarit M.A."/>
        </authorList>
    </citation>
    <scope>NUCLEOTIDE SEQUENCE</scope>
    <source>
        <strain evidence="1">CBS2887</strain>
    </source>
</reference>
<gene>
    <name evidence="1" type="ORF">WICPIJ_002061</name>
</gene>
<name>A0A9P8Q9T9_WICPI</name>
<dbReference type="AlphaFoldDB" id="A0A9P8Q9T9"/>
<protein>
    <submittedName>
        <fullName evidence="1">Uncharacterized protein</fullName>
    </submittedName>
</protein>
<evidence type="ECO:0000313" key="1">
    <source>
        <dbReference type="EMBL" id="KAH3686963.1"/>
    </source>
</evidence>
<dbReference type="Proteomes" id="UP000774326">
    <property type="component" value="Unassembled WGS sequence"/>
</dbReference>
<keyword evidence="2" id="KW-1185">Reference proteome</keyword>